<dbReference type="AlphaFoldDB" id="A0A1I8H299"/>
<evidence type="ECO:0000313" key="2">
    <source>
        <dbReference type="Proteomes" id="UP000095280"/>
    </source>
</evidence>
<feature type="region of interest" description="Disordered" evidence="1">
    <location>
        <begin position="317"/>
        <end position="364"/>
    </location>
</feature>
<feature type="region of interest" description="Disordered" evidence="1">
    <location>
        <begin position="60"/>
        <end position="85"/>
    </location>
</feature>
<organism evidence="2 3">
    <name type="scientific">Macrostomum lignano</name>
    <dbReference type="NCBI Taxonomy" id="282301"/>
    <lineage>
        <taxon>Eukaryota</taxon>
        <taxon>Metazoa</taxon>
        <taxon>Spiralia</taxon>
        <taxon>Lophotrochozoa</taxon>
        <taxon>Platyhelminthes</taxon>
        <taxon>Rhabditophora</taxon>
        <taxon>Macrostomorpha</taxon>
        <taxon>Macrostomida</taxon>
        <taxon>Macrostomidae</taxon>
        <taxon>Macrostomum</taxon>
    </lineage>
</organism>
<evidence type="ECO:0000256" key="1">
    <source>
        <dbReference type="SAM" id="MobiDB-lite"/>
    </source>
</evidence>
<sequence length="364" mass="40579">EIQRLEAALAEADSKLSATSESAASAATSAEQRANDAIKLAEKRANDAIKLAEKRAADAEQRAARAESSLAELQRRQTAAAEAEKRQLLSRCREAERLAAEREQSVREMDVRLSRAVAEAESHSREARSAKDRLTAVEAEKNRLLESANSTTNETERRLVEERRRVAGFEQAQSAAKEMLADLQEQVAVLKDQLKSAQAQLDRRQQAAAADTAAQLSELRSAVSSERKRAAKSESEAERLLQRLRQTESELDSAERRHQEAREEWQTRAYQLEQTCAQQLKLIDYLRPFEEQLNNCRCRAKKVVRVLGQWNSAALSTPQRTSASTVAAPQDGATMSVQKQQHQQAVGSWPSSNKYSFVTPKSKP</sequence>
<feature type="compositionally biased region" description="Low complexity" evidence="1">
    <location>
        <begin position="17"/>
        <end position="31"/>
    </location>
</feature>
<proteinExistence type="predicted"/>
<dbReference type="WBParaSite" id="maker-uti_cns_0004138-snap-gene-0.3-mRNA-1">
    <property type="protein sequence ID" value="maker-uti_cns_0004138-snap-gene-0.3-mRNA-1"/>
    <property type="gene ID" value="maker-uti_cns_0004138-snap-gene-0.3"/>
</dbReference>
<keyword evidence="2" id="KW-1185">Reference proteome</keyword>
<dbReference type="Proteomes" id="UP000095280">
    <property type="component" value="Unplaced"/>
</dbReference>
<reference evidence="3" key="1">
    <citation type="submission" date="2016-11" db="UniProtKB">
        <authorList>
            <consortium name="WormBaseParasite"/>
        </authorList>
    </citation>
    <scope>IDENTIFICATION</scope>
</reference>
<feature type="region of interest" description="Disordered" evidence="1">
    <location>
        <begin position="11"/>
        <end position="34"/>
    </location>
</feature>
<protein>
    <submittedName>
        <fullName evidence="3">HMMR_C domain-containing protein</fullName>
    </submittedName>
</protein>
<feature type="compositionally biased region" description="Polar residues" evidence="1">
    <location>
        <begin position="317"/>
        <end position="356"/>
    </location>
</feature>
<name>A0A1I8H299_9PLAT</name>
<accession>A0A1I8H299</accession>
<evidence type="ECO:0000313" key="3">
    <source>
        <dbReference type="WBParaSite" id="maker-uti_cns_0004138-snap-gene-0.3-mRNA-1"/>
    </source>
</evidence>